<dbReference type="InterPro" id="IPR052017">
    <property type="entry name" value="TSUP"/>
</dbReference>
<gene>
    <name evidence="9" type="ORF">ETSY1_25430</name>
</gene>
<comment type="caution">
    <text evidence="9">The sequence shown here is derived from an EMBL/GenBank/DDBJ whole genome shotgun (WGS) entry which is preliminary data.</text>
</comment>
<dbReference type="EMBL" id="AZHW01000753">
    <property type="protein sequence ID" value="ETW96722.1"/>
    <property type="molecule type" value="Genomic_DNA"/>
</dbReference>
<evidence type="ECO:0000256" key="6">
    <source>
        <dbReference type="ARBA" id="ARBA00022989"/>
    </source>
</evidence>
<feature type="transmembrane region" description="Helical" evidence="8">
    <location>
        <begin position="78"/>
        <end position="97"/>
    </location>
</feature>
<feature type="transmembrane region" description="Helical" evidence="8">
    <location>
        <begin position="103"/>
        <end position="121"/>
    </location>
</feature>
<name>W4LFD6_ENTF1</name>
<dbReference type="Pfam" id="PF01925">
    <property type="entry name" value="TauE"/>
    <property type="match status" value="1"/>
</dbReference>
<evidence type="ECO:0000313" key="10">
    <source>
        <dbReference type="Proteomes" id="UP000019141"/>
    </source>
</evidence>
<keyword evidence="6 8" id="KW-1133">Transmembrane helix</keyword>
<evidence type="ECO:0000256" key="7">
    <source>
        <dbReference type="ARBA" id="ARBA00023136"/>
    </source>
</evidence>
<dbReference type="HOGENOM" id="CLU_054750_5_4_7"/>
<evidence type="ECO:0000256" key="8">
    <source>
        <dbReference type="RuleBase" id="RU363041"/>
    </source>
</evidence>
<dbReference type="AlphaFoldDB" id="W4LFD6"/>
<evidence type="ECO:0000256" key="1">
    <source>
        <dbReference type="ARBA" id="ARBA00004651"/>
    </source>
</evidence>
<dbReference type="Proteomes" id="UP000019141">
    <property type="component" value="Unassembled WGS sequence"/>
</dbReference>
<accession>W4LFD6</accession>
<comment type="subcellular location">
    <subcellularLocation>
        <location evidence="1 8">Cell membrane</location>
        <topology evidence="1 8">Multi-pass membrane protein</topology>
    </subcellularLocation>
</comment>
<evidence type="ECO:0000256" key="4">
    <source>
        <dbReference type="ARBA" id="ARBA00022475"/>
    </source>
</evidence>
<sequence length="288" mass="31164">MKDHIMHPTAIAAGTLCVLFFSTLTRSTLGFGDALVAMPFLVMLLGMQTATPLVALVSTLISLIILVRNWRLVDFRMIWRFIVAAACGVPVGLFYLTRVPEPIMQMLLGLLLIGFSLYNLRRPSHVRMRVPPQAAYAFGFAAGALGGAYNTVGPMLVMYGYLRGWPPEQFRATLQSCFFPAYGSIVIGHGLAGLITPQILQYFVLSLPLICLAIYLGGRFHTSIPQAQFTCYVNVALLLIGVFLCVRAYASPANAHIHAGHRTAQSAIPSAVSPNRAQCSSTACTLGA</sequence>
<feature type="transmembrane region" description="Helical" evidence="8">
    <location>
        <begin position="40"/>
        <end position="66"/>
    </location>
</feature>
<proteinExistence type="inferred from homology"/>
<evidence type="ECO:0000256" key="2">
    <source>
        <dbReference type="ARBA" id="ARBA00009142"/>
    </source>
</evidence>
<dbReference type="PANTHER" id="PTHR30269">
    <property type="entry name" value="TRANSMEMBRANE PROTEIN YFCA"/>
    <property type="match status" value="1"/>
</dbReference>
<keyword evidence="3" id="KW-0813">Transport</keyword>
<keyword evidence="10" id="KW-1185">Reference proteome</keyword>
<feature type="transmembrane region" description="Helical" evidence="8">
    <location>
        <begin position="199"/>
        <end position="217"/>
    </location>
</feature>
<evidence type="ECO:0000313" key="9">
    <source>
        <dbReference type="EMBL" id="ETW96722.1"/>
    </source>
</evidence>
<protein>
    <recommendedName>
        <fullName evidence="8">Probable membrane transporter protein</fullName>
    </recommendedName>
</protein>
<evidence type="ECO:0000256" key="5">
    <source>
        <dbReference type="ARBA" id="ARBA00022692"/>
    </source>
</evidence>
<feature type="transmembrane region" description="Helical" evidence="8">
    <location>
        <begin position="133"/>
        <end position="152"/>
    </location>
</feature>
<evidence type="ECO:0000256" key="3">
    <source>
        <dbReference type="ARBA" id="ARBA00022448"/>
    </source>
</evidence>
<dbReference type="GO" id="GO:0005886">
    <property type="term" value="C:plasma membrane"/>
    <property type="evidence" value="ECO:0007669"/>
    <property type="project" value="UniProtKB-SubCell"/>
</dbReference>
<reference evidence="9 10" key="1">
    <citation type="journal article" date="2014" name="Nature">
        <title>An environmental bacterial taxon with a large and distinct metabolic repertoire.</title>
        <authorList>
            <person name="Wilson M.C."/>
            <person name="Mori T."/>
            <person name="Ruckert C."/>
            <person name="Uria A.R."/>
            <person name="Helf M.J."/>
            <person name="Takada K."/>
            <person name="Gernert C."/>
            <person name="Steffens U.A."/>
            <person name="Heycke N."/>
            <person name="Schmitt S."/>
            <person name="Rinke C."/>
            <person name="Helfrich E.J."/>
            <person name="Brachmann A.O."/>
            <person name="Gurgui C."/>
            <person name="Wakimoto T."/>
            <person name="Kracht M."/>
            <person name="Crusemann M."/>
            <person name="Hentschel U."/>
            <person name="Abe I."/>
            <person name="Matsunaga S."/>
            <person name="Kalinowski J."/>
            <person name="Takeyama H."/>
            <person name="Piel J."/>
        </authorList>
    </citation>
    <scope>NUCLEOTIDE SEQUENCE [LARGE SCALE GENOMIC DNA]</scope>
    <source>
        <strain evidence="10">TSY1</strain>
    </source>
</reference>
<comment type="similarity">
    <text evidence="2 8">Belongs to the 4-toluene sulfonate uptake permease (TSUP) (TC 2.A.102) family.</text>
</comment>
<dbReference type="PANTHER" id="PTHR30269:SF37">
    <property type="entry name" value="MEMBRANE TRANSPORTER PROTEIN"/>
    <property type="match status" value="1"/>
</dbReference>
<keyword evidence="5 8" id="KW-0812">Transmembrane</keyword>
<organism evidence="9 10">
    <name type="scientific">Entotheonella factor</name>
    <dbReference type="NCBI Taxonomy" id="1429438"/>
    <lineage>
        <taxon>Bacteria</taxon>
        <taxon>Pseudomonadati</taxon>
        <taxon>Nitrospinota/Tectimicrobiota group</taxon>
        <taxon>Candidatus Tectimicrobiota</taxon>
        <taxon>Candidatus Entotheonellia</taxon>
        <taxon>Candidatus Entotheonellales</taxon>
        <taxon>Candidatus Entotheonellaceae</taxon>
        <taxon>Candidatus Entotheonella</taxon>
    </lineage>
</organism>
<keyword evidence="7 8" id="KW-0472">Membrane</keyword>
<keyword evidence="4 8" id="KW-1003">Cell membrane</keyword>
<feature type="transmembrane region" description="Helical" evidence="8">
    <location>
        <begin position="229"/>
        <end position="250"/>
    </location>
</feature>
<dbReference type="InterPro" id="IPR002781">
    <property type="entry name" value="TM_pro_TauE-like"/>
</dbReference>